<dbReference type="Pfam" id="PF03551">
    <property type="entry name" value="PadR"/>
    <property type="match status" value="1"/>
</dbReference>
<dbReference type="PANTHER" id="PTHR33169:SF14">
    <property type="entry name" value="TRANSCRIPTIONAL REGULATOR RV3488"/>
    <property type="match status" value="1"/>
</dbReference>
<dbReference type="EMBL" id="QUSL01000087">
    <property type="protein sequence ID" value="RGD75989.1"/>
    <property type="molecule type" value="Genomic_DNA"/>
</dbReference>
<evidence type="ECO:0000313" key="2">
    <source>
        <dbReference type="EMBL" id="RGD75989.1"/>
    </source>
</evidence>
<proteinExistence type="predicted"/>
<evidence type="ECO:0000313" key="3">
    <source>
        <dbReference type="Proteomes" id="UP000261032"/>
    </source>
</evidence>
<feature type="domain" description="Transcription regulator PadR N-terminal" evidence="1">
    <location>
        <begin position="45"/>
        <end position="118"/>
    </location>
</feature>
<dbReference type="RefSeq" id="WP_009009785.1">
    <property type="nucleotide sequence ID" value="NZ_JBCIUE010000003.1"/>
</dbReference>
<dbReference type="InterPro" id="IPR036390">
    <property type="entry name" value="WH_DNA-bd_sf"/>
</dbReference>
<dbReference type="Gene3D" id="1.10.10.10">
    <property type="entry name" value="Winged helix-like DNA-binding domain superfamily/Winged helix DNA-binding domain"/>
    <property type="match status" value="1"/>
</dbReference>
<dbReference type="InterPro" id="IPR036388">
    <property type="entry name" value="WH-like_DNA-bd_sf"/>
</dbReference>
<comment type="caution">
    <text evidence="2">The sequence shown here is derived from an EMBL/GenBank/DDBJ whole genome shotgun (WGS) entry which is preliminary data.</text>
</comment>
<name>A0A3E3E467_9FIRM</name>
<dbReference type="SUPFAM" id="SSF46785">
    <property type="entry name" value="Winged helix' DNA-binding domain"/>
    <property type="match status" value="1"/>
</dbReference>
<sequence>MSIATYILYVLNYRLYCDLIILKIGDGLMSRSSNNFFRMEMLLLKIIEIGNGEYYGYKIVQQLQELSDDKIKLAEGVMYPILYRLLDKGYIIDEKRLVGKRKTRVYYKLEPKGKEYLNQLYIDYMDINTSIIKIMEAGNE</sequence>
<dbReference type="AlphaFoldDB" id="A0A3E3E467"/>
<dbReference type="PANTHER" id="PTHR33169">
    <property type="entry name" value="PADR-FAMILY TRANSCRIPTIONAL REGULATOR"/>
    <property type="match status" value="1"/>
</dbReference>
<dbReference type="Proteomes" id="UP000261032">
    <property type="component" value="Unassembled WGS sequence"/>
</dbReference>
<dbReference type="InterPro" id="IPR005149">
    <property type="entry name" value="Tscrpt_reg_PadR_N"/>
</dbReference>
<protein>
    <submittedName>
        <fullName evidence="2">PadR family transcriptional regulator</fullName>
    </submittedName>
</protein>
<dbReference type="InterPro" id="IPR052509">
    <property type="entry name" value="Metal_resp_DNA-bind_regulator"/>
</dbReference>
<evidence type="ECO:0000259" key="1">
    <source>
        <dbReference type="Pfam" id="PF03551"/>
    </source>
</evidence>
<accession>A0A3E3E467</accession>
<reference evidence="2 3" key="1">
    <citation type="submission" date="2018-08" db="EMBL/GenBank/DDBJ databases">
        <title>A genome reference for cultivated species of the human gut microbiota.</title>
        <authorList>
            <person name="Zou Y."/>
            <person name="Xue W."/>
            <person name="Luo G."/>
        </authorList>
    </citation>
    <scope>NUCLEOTIDE SEQUENCE [LARGE SCALE GENOMIC DNA]</scope>
    <source>
        <strain evidence="2 3">OM06-4</strain>
    </source>
</reference>
<gene>
    <name evidence="2" type="ORF">DXB93_19265</name>
</gene>
<organism evidence="2 3">
    <name type="scientific">Thomasclavelia ramosa</name>
    <dbReference type="NCBI Taxonomy" id="1547"/>
    <lineage>
        <taxon>Bacteria</taxon>
        <taxon>Bacillati</taxon>
        <taxon>Bacillota</taxon>
        <taxon>Erysipelotrichia</taxon>
        <taxon>Erysipelotrichales</taxon>
        <taxon>Coprobacillaceae</taxon>
        <taxon>Thomasclavelia</taxon>
    </lineage>
</organism>